<proteinExistence type="predicted"/>
<evidence type="ECO:0000313" key="1">
    <source>
        <dbReference type="EMBL" id="KAL3822005.1"/>
    </source>
</evidence>
<organism evidence="1 2">
    <name type="scientific">Cyclostephanos tholiformis</name>
    <dbReference type="NCBI Taxonomy" id="382380"/>
    <lineage>
        <taxon>Eukaryota</taxon>
        <taxon>Sar</taxon>
        <taxon>Stramenopiles</taxon>
        <taxon>Ochrophyta</taxon>
        <taxon>Bacillariophyta</taxon>
        <taxon>Coscinodiscophyceae</taxon>
        <taxon>Thalassiosirophycidae</taxon>
        <taxon>Stephanodiscales</taxon>
        <taxon>Stephanodiscaceae</taxon>
        <taxon>Cyclostephanos</taxon>
    </lineage>
</organism>
<dbReference type="Gene3D" id="3.50.50.60">
    <property type="entry name" value="FAD/NAD(P)-binding domain"/>
    <property type="match status" value="1"/>
</dbReference>
<name>A0ABD3SBV8_9STRA</name>
<dbReference type="InterPro" id="IPR036188">
    <property type="entry name" value="FAD/NAD-bd_sf"/>
</dbReference>
<comment type="caution">
    <text evidence="1">The sequence shown here is derived from an EMBL/GenBank/DDBJ whole genome shotgun (WGS) entry which is preliminary data.</text>
</comment>
<dbReference type="SUPFAM" id="SSF51905">
    <property type="entry name" value="FAD/NAD(P)-binding domain"/>
    <property type="match status" value="1"/>
</dbReference>
<evidence type="ECO:0008006" key="3">
    <source>
        <dbReference type="Google" id="ProtNLM"/>
    </source>
</evidence>
<accession>A0ABD3SBV8</accession>
<dbReference type="EMBL" id="JALLPB020000077">
    <property type="protein sequence ID" value="KAL3822005.1"/>
    <property type="molecule type" value="Genomic_DNA"/>
</dbReference>
<evidence type="ECO:0000313" key="2">
    <source>
        <dbReference type="Proteomes" id="UP001530377"/>
    </source>
</evidence>
<protein>
    <recommendedName>
        <fullName evidence="3">L-ornithine N(5)-oxygenase</fullName>
    </recommendedName>
</protein>
<keyword evidence="2" id="KW-1185">Reference proteome</keyword>
<dbReference type="Proteomes" id="UP001530377">
    <property type="component" value="Unassembled WGS sequence"/>
</dbReference>
<dbReference type="AlphaFoldDB" id="A0ABD3SBV8"/>
<sequence length="538" mass="60573">MAEMSLIQLACDYLVVGAGAASIAFIDTLLTEHPTTNIVLVDRNPVPGGHWVNAYGYVRLHQPSLVYGVASRQLEGNWLRLLLGKFTLPWNHRASKDEILEYYAAYIRDKVATGRVRYFPNSQYSFDAREEDDGDGGGERRLHCFSSMDGSRYSVEVGIKLINGVLGECIIPSLSPVDFHVDDGVRVVTPNQIFDVHHRLDVEKTRRYVVLGCGKTAMDTVVYLQREMNVVPNRISWIIPNDVWMLQRGMGSPWSWHEALLEHGNDEREACMSLERRGVFVRLDPDVIPTKFRFPVVGKDELALMRLVTDRIRGGRVTSITRQLDTGRIVVAFGSDRDTWTPDRTIDSADLIFVHCTSPGPFNGNENVDLFASEHQLNLNLLFPPPVPLSMSVLAYLEAARISDSLDMSFARQLFQASKTETLDEQASYTESCETISDNEVLRRLISATDLSQGNAVKPFQIMLNLGMFLAIGNKDPIVVYKFLKQNRLSFLSIPGSKVGVYEAFGLLMEQAETFVLAPNEIRLMKLLRERLRVLEGK</sequence>
<reference evidence="1 2" key="1">
    <citation type="submission" date="2024-10" db="EMBL/GenBank/DDBJ databases">
        <title>Updated reference genomes for cyclostephanoid diatoms.</title>
        <authorList>
            <person name="Roberts W.R."/>
            <person name="Alverson A.J."/>
        </authorList>
    </citation>
    <scope>NUCLEOTIDE SEQUENCE [LARGE SCALE GENOMIC DNA]</scope>
    <source>
        <strain evidence="1 2">AJA228-03</strain>
    </source>
</reference>
<gene>
    <name evidence="1" type="ORF">ACHAXA_002991</name>
</gene>